<gene>
    <name evidence="1" type="ORF">H7993_01505</name>
</gene>
<organism evidence="1 2">
    <name type="scientific">Pseudomonas baltica</name>
    <dbReference type="NCBI Taxonomy" id="2762576"/>
    <lineage>
        <taxon>Bacteria</taxon>
        <taxon>Pseudomonadati</taxon>
        <taxon>Pseudomonadota</taxon>
        <taxon>Gammaproteobacteria</taxon>
        <taxon>Pseudomonadales</taxon>
        <taxon>Pseudomonadaceae</taxon>
        <taxon>Pseudomonas</taxon>
    </lineage>
</organism>
<reference evidence="1 2" key="1">
    <citation type="submission" date="2020-08" db="EMBL/GenBank/DDBJ databases">
        <title>Pseudomonas sp. nov.</title>
        <authorList>
            <person name="Gieschler S."/>
            <person name="Fiedler G."/>
            <person name="Brinks E."/>
            <person name="Boehnlein C."/>
            <person name="Franz C.M.A.P."/>
            <person name="Kabisch J."/>
        </authorList>
    </citation>
    <scope>NUCLEOTIDE SEQUENCE [LARGE SCALE GENOMIC DNA]</scope>
    <source>
        <strain evidence="1 2">MBT-2</strain>
    </source>
</reference>
<accession>A0A7X1KRW9</accession>
<proteinExistence type="predicted"/>
<protein>
    <submittedName>
        <fullName evidence="1">Uncharacterized protein</fullName>
    </submittedName>
</protein>
<dbReference type="RefSeq" id="WP_185793197.1">
    <property type="nucleotide sequence ID" value="NZ_JACMYH010000001.1"/>
</dbReference>
<comment type="caution">
    <text evidence="1">The sequence shown here is derived from an EMBL/GenBank/DDBJ whole genome shotgun (WGS) entry which is preliminary data.</text>
</comment>
<dbReference type="AlphaFoldDB" id="A0A7X1KRW9"/>
<name>A0A7X1KRW9_9PSED</name>
<keyword evidence="2" id="KW-1185">Reference proteome</keyword>
<sequence>MSAMHQQAMNRVYQQVLSRLLGSFSPARRVAVQPLIQRLMTAAGGAQRLGGYRVVYRLCGSTAGHAGLGLLRAAQLTLAARHQPTFFIRAAVSSQALLDDVRNGNVQRACNALFLHDDPRIELLTFADDALRPYEYRLAGVDAQRSSCRSELLNAAHEFAPSGSAELQHRGYRTIARVYQRLLGYSAPADAIVLDQPVLQRRRFVAWAMRERRRAGASPATRDHWQGSGCLQGLGAAVVGMPRGQRVDPLDRARLLGMHDLLGDPSASDDAMWQFLGCQPVRPLFDPHEIRHPQLAWLAYLHGLRSQCLHGGSFEQGLEAFRNTVGRTAANQVRPATHLPRALVQDAAEQMQARLTTWYGMTPAELNCAVYAPFSDRGARLEAFLTACHPGMQVALPHLHRALRGSRVAAQVSQWLESVSGLSLPILQGLYQRPRLP</sequence>
<evidence type="ECO:0000313" key="2">
    <source>
        <dbReference type="Proteomes" id="UP000546173"/>
    </source>
</evidence>
<dbReference type="EMBL" id="JACMYH010000001">
    <property type="protein sequence ID" value="MBC2677053.1"/>
    <property type="molecule type" value="Genomic_DNA"/>
</dbReference>
<evidence type="ECO:0000313" key="1">
    <source>
        <dbReference type="EMBL" id="MBC2677053.1"/>
    </source>
</evidence>
<dbReference type="Proteomes" id="UP000546173">
    <property type="component" value="Unassembled WGS sequence"/>
</dbReference>